<dbReference type="GO" id="GO:0046523">
    <property type="term" value="F:S-methyl-5-thioribose-1-phosphate isomerase activity"/>
    <property type="evidence" value="ECO:0007669"/>
    <property type="project" value="UniProtKB-UniRule"/>
</dbReference>
<feature type="active site" description="Proton donor" evidence="6">
    <location>
        <position position="258"/>
    </location>
</feature>
<comment type="subcellular location">
    <subcellularLocation>
        <location evidence="6">Cytoplasm</location>
    </subcellularLocation>
    <subcellularLocation>
        <location evidence="6">Nucleus</location>
    </subcellularLocation>
</comment>
<dbReference type="GO" id="GO:0005737">
    <property type="term" value="C:cytoplasm"/>
    <property type="evidence" value="ECO:0007669"/>
    <property type="project" value="UniProtKB-SubCell"/>
</dbReference>
<dbReference type="InterPro" id="IPR037171">
    <property type="entry name" value="NagB/RpiA_transferase-like"/>
</dbReference>
<protein>
    <recommendedName>
        <fullName evidence="6">Methylthioribose-1-phosphate isomerase</fullName>
        <shortName evidence="6">M1Pi</shortName>
        <shortName evidence="6">MTR-1-P isomerase</shortName>
        <ecNumber evidence="6">5.3.1.23</ecNumber>
    </recommendedName>
    <alternativeName>
        <fullName evidence="6">S-methyl-5-thioribose-1-phosphate isomerase</fullName>
    </alternativeName>
    <alternativeName>
        <fullName evidence="6">Translation initiation factor eIF-2B subunit alpha/beta/delta-like protein</fullName>
    </alternativeName>
</protein>
<comment type="similarity">
    <text evidence="6">Belongs to the eIF-2B alpha/beta/delta subunits family. MtnA subfamily.</text>
</comment>
<evidence type="ECO:0000256" key="3">
    <source>
        <dbReference type="ARBA" id="ARBA00023167"/>
    </source>
</evidence>
<dbReference type="Pfam" id="PF01008">
    <property type="entry name" value="IF-2B"/>
    <property type="match status" value="1"/>
</dbReference>
<feature type="site" description="Transition state stabilizer" evidence="6">
    <location>
        <position position="176"/>
    </location>
</feature>
<evidence type="ECO:0000313" key="8">
    <source>
        <dbReference type="Proteomes" id="UP001219355"/>
    </source>
</evidence>
<evidence type="ECO:0000256" key="6">
    <source>
        <dbReference type="HAMAP-Rule" id="MF_03119"/>
    </source>
</evidence>
<keyword evidence="5 6" id="KW-0539">Nucleus</keyword>
<keyword evidence="8" id="KW-1185">Reference proteome</keyword>
<evidence type="ECO:0000256" key="2">
    <source>
        <dbReference type="ARBA" id="ARBA00022605"/>
    </source>
</evidence>
<name>A0AAF0DJW5_9EURO</name>
<dbReference type="FunFam" id="3.40.50.10470:FF:000003">
    <property type="entry name" value="Methylthioribose-1-phosphate isomerase"/>
    <property type="match status" value="1"/>
</dbReference>
<keyword evidence="4 6" id="KW-0413">Isomerase</keyword>
<comment type="pathway">
    <text evidence="6">Amino-acid biosynthesis; L-methionine biosynthesis via salvage pathway; L-methionine from S-methyl-5-thio-alpha-D-ribose 1-phosphate: step 1/6.</text>
</comment>
<dbReference type="FunFam" id="1.20.120.420:FF:000003">
    <property type="entry name" value="Methylthioribose-1-phosphate isomerase"/>
    <property type="match status" value="1"/>
</dbReference>
<dbReference type="GO" id="GO:0019509">
    <property type="term" value="P:L-methionine salvage from methylthioadenosine"/>
    <property type="evidence" value="ECO:0007669"/>
    <property type="project" value="UniProtKB-UniRule"/>
</dbReference>
<accession>A0AAF0DJW5</accession>
<dbReference type="EMBL" id="CP120629">
    <property type="protein sequence ID" value="WEW60121.1"/>
    <property type="molecule type" value="Genomic_DNA"/>
</dbReference>
<dbReference type="NCBIfam" id="TIGR00524">
    <property type="entry name" value="eIF-2B_rel"/>
    <property type="match status" value="1"/>
</dbReference>
<organism evidence="7 8">
    <name type="scientific">Emydomyces testavorans</name>
    <dbReference type="NCBI Taxonomy" id="2070801"/>
    <lineage>
        <taxon>Eukaryota</taxon>
        <taxon>Fungi</taxon>
        <taxon>Dikarya</taxon>
        <taxon>Ascomycota</taxon>
        <taxon>Pezizomycotina</taxon>
        <taxon>Eurotiomycetes</taxon>
        <taxon>Eurotiomycetidae</taxon>
        <taxon>Onygenales</taxon>
        <taxon>Nannizziopsiaceae</taxon>
        <taxon>Emydomyces</taxon>
    </lineage>
</organism>
<dbReference type="AlphaFoldDB" id="A0AAF0DJW5"/>
<evidence type="ECO:0000256" key="4">
    <source>
        <dbReference type="ARBA" id="ARBA00023235"/>
    </source>
</evidence>
<dbReference type="InterPro" id="IPR011559">
    <property type="entry name" value="Initiation_fac_2B_a/b/d"/>
</dbReference>
<dbReference type="InterPro" id="IPR000649">
    <property type="entry name" value="IF-2B-related"/>
</dbReference>
<gene>
    <name evidence="6 7" type="primary">MRI1</name>
    <name evidence="7" type="ORF">PRK78_005606</name>
</gene>
<keyword evidence="1 6" id="KW-0963">Cytoplasm</keyword>
<dbReference type="PANTHER" id="PTHR43475">
    <property type="entry name" value="METHYLTHIORIBOSE-1-PHOSPHATE ISOMERASE"/>
    <property type="match status" value="1"/>
</dbReference>
<comment type="function">
    <text evidence="6">Catalyzes the interconversion of methylthioribose-1-phosphate (MTR-1-P) into methylthioribulose-1-phosphate (MTRu-1-P).</text>
</comment>
<dbReference type="InterPro" id="IPR042529">
    <property type="entry name" value="IF_2B-like_C"/>
</dbReference>
<evidence type="ECO:0000313" key="7">
    <source>
        <dbReference type="EMBL" id="WEW60121.1"/>
    </source>
</evidence>
<evidence type="ECO:0000256" key="1">
    <source>
        <dbReference type="ARBA" id="ARBA00022490"/>
    </source>
</evidence>
<dbReference type="HAMAP" id="MF_01678">
    <property type="entry name" value="Salvage_MtnA"/>
    <property type="match status" value="1"/>
</dbReference>
<sequence length="386" mass="41954">MVSAVAAIQYERGHLKIIDQLQLPHVTQFISIYSADDGWHAIKEMRVRGAPAIAIVAVLSLAVEVQSLLSEEKISKDAPDVRFYIEKKMDYLVTSRPTAVNLSDAARKIKSMLGLKGQLEACSGEELALAFIEQAERMLMDDLADNCAIGEHGAKWILENTPVGQEGNEVCILTHCNTGSLATAGYGTALGIIRRLHEHARLSHAYCTETRPYNQGARLTAYELVHDGLPATLITDSMAGQLLARMSKNIAAIVVGADRVAANGDTANKIGTYTLAVLAKHHDVKFIVAAPRTTIDMNTETGEDIVIEERPHPEVTQIRGPRNDRDECGNIEMVTVKIAADGIHVWNPAFDVTPFTLIDAIVTEVGVQLKDANGQFHLGTLFEGGN</sequence>
<dbReference type="Proteomes" id="UP001219355">
    <property type="component" value="Chromosome 3"/>
</dbReference>
<dbReference type="Gene3D" id="3.40.50.10470">
    <property type="entry name" value="Translation initiation factor eif-2b, domain 2"/>
    <property type="match status" value="1"/>
</dbReference>
<dbReference type="EC" id="5.3.1.23" evidence="6"/>
<dbReference type="InterPro" id="IPR005251">
    <property type="entry name" value="IF-M1Pi"/>
</dbReference>
<dbReference type="NCBIfam" id="TIGR00512">
    <property type="entry name" value="salvage_mtnA"/>
    <property type="match status" value="1"/>
</dbReference>
<proteinExistence type="inferred from homology"/>
<dbReference type="NCBIfam" id="NF004326">
    <property type="entry name" value="PRK05720.1"/>
    <property type="match status" value="1"/>
</dbReference>
<dbReference type="GO" id="GO:0005634">
    <property type="term" value="C:nucleus"/>
    <property type="evidence" value="ECO:0007669"/>
    <property type="project" value="UniProtKB-SubCell"/>
</dbReference>
<dbReference type="SUPFAM" id="SSF100950">
    <property type="entry name" value="NagB/RpiA/CoA transferase-like"/>
    <property type="match status" value="1"/>
</dbReference>
<reference evidence="7" key="1">
    <citation type="submission" date="2023-03" db="EMBL/GenBank/DDBJ databases">
        <title>Emydomyces testavorans Genome Sequence.</title>
        <authorList>
            <person name="Hoyer L."/>
        </authorList>
    </citation>
    <scope>NUCLEOTIDE SEQUENCE</scope>
    <source>
        <strain evidence="7">16-2883</strain>
    </source>
</reference>
<dbReference type="InterPro" id="IPR027363">
    <property type="entry name" value="M1Pi_N"/>
</dbReference>
<dbReference type="PANTHER" id="PTHR43475:SF1">
    <property type="entry name" value="METHYLTHIORIBOSE-1-PHOSPHATE ISOMERASE"/>
    <property type="match status" value="1"/>
</dbReference>
<keyword evidence="3 6" id="KW-0486">Methionine biosynthesis</keyword>
<comment type="catalytic activity">
    <reaction evidence="6">
        <text>5-(methylsulfanyl)-alpha-D-ribose 1-phosphate = 5-(methylsulfanyl)-D-ribulose 1-phosphate</text>
        <dbReference type="Rhea" id="RHEA:19989"/>
        <dbReference type="ChEBI" id="CHEBI:58533"/>
        <dbReference type="ChEBI" id="CHEBI:58548"/>
        <dbReference type="EC" id="5.3.1.23"/>
    </reaction>
</comment>
<evidence type="ECO:0000256" key="5">
    <source>
        <dbReference type="ARBA" id="ARBA00023242"/>
    </source>
</evidence>
<keyword evidence="2 6" id="KW-0028">Amino-acid biosynthesis</keyword>
<dbReference type="Gene3D" id="1.20.120.420">
    <property type="entry name" value="translation initiation factor eif-2b, domain 1"/>
    <property type="match status" value="1"/>
</dbReference>